<name>A0AAN7Z3S8_9PEZI</name>
<proteinExistence type="predicted"/>
<organism evidence="2 3">
    <name type="scientific">Xylaria bambusicola</name>
    <dbReference type="NCBI Taxonomy" id="326684"/>
    <lineage>
        <taxon>Eukaryota</taxon>
        <taxon>Fungi</taxon>
        <taxon>Dikarya</taxon>
        <taxon>Ascomycota</taxon>
        <taxon>Pezizomycotina</taxon>
        <taxon>Sordariomycetes</taxon>
        <taxon>Xylariomycetidae</taxon>
        <taxon>Xylariales</taxon>
        <taxon>Xylariaceae</taxon>
        <taxon>Xylaria</taxon>
    </lineage>
</organism>
<evidence type="ECO:0000313" key="2">
    <source>
        <dbReference type="EMBL" id="KAK5625958.1"/>
    </source>
</evidence>
<protein>
    <submittedName>
        <fullName evidence="2">Uncharacterized protein</fullName>
    </submittedName>
</protein>
<feature type="region of interest" description="Disordered" evidence="1">
    <location>
        <begin position="97"/>
        <end position="122"/>
    </location>
</feature>
<accession>A0AAN7Z3S8</accession>
<evidence type="ECO:0000313" key="3">
    <source>
        <dbReference type="Proteomes" id="UP001305414"/>
    </source>
</evidence>
<sequence>MKMLPELGIRAVVPPIELCLRFHVKQSCSFCLFTIHWNARETINTMSSNSDPHFDEDDRCYYLINGQPVCGTSIQSSPSSKTGSDRAIAHTVASKFESHRFPSKNRTEPRTPSPSDLNKGRKPGFILGLRQAVTKEAHPRALPTIITEVV</sequence>
<comment type="caution">
    <text evidence="2">The sequence shown here is derived from an EMBL/GenBank/DDBJ whole genome shotgun (WGS) entry which is preliminary data.</text>
</comment>
<dbReference type="Proteomes" id="UP001305414">
    <property type="component" value="Unassembled WGS sequence"/>
</dbReference>
<evidence type="ECO:0000256" key="1">
    <source>
        <dbReference type="SAM" id="MobiDB-lite"/>
    </source>
</evidence>
<keyword evidence="3" id="KW-1185">Reference proteome</keyword>
<gene>
    <name evidence="2" type="ORF">RRF57_001674</name>
</gene>
<dbReference type="EMBL" id="JAWHQM010000003">
    <property type="protein sequence ID" value="KAK5625958.1"/>
    <property type="molecule type" value="Genomic_DNA"/>
</dbReference>
<dbReference type="AlphaFoldDB" id="A0AAN7Z3S8"/>
<reference evidence="2 3" key="1">
    <citation type="submission" date="2023-10" db="EMBL/GenBank/DDBJ databases">
        <title>Draft genome sequence of Xylaria bambusicola isolate GMP-LS, the root and basal stem rot pathogen of sugarcane in Indonesia.</title>
        <authorList>
            <person name="Selvaraj P."/>
            <person name="Muralishankar V."/>
            <person name="Muruganantham S."/>
            <person name="Sp S."/>
            <person name="Haryani S."/>
            <person name="Lau K.J.X."/>
            <person name="Naqvi N.I."/>
        </authorList>
    </citation>
    <scope>NUCLEOTIDE SEQUENCE [LARGE SCALE GENOMIC DNA]</scope>
    <source>
        <strain evidence="2">GMP-LS</strain>
    </source>
</reference>
<feature type="compositionally biased region" description="Basic and acidic residues" evidence="1">
    <location>
        <begin position="97"/>
        <end position="109"/>
    </location>
</feature>